<dbReference type="SMART" id="SM00825">
    <property type="entry name" value="PKS_KS"/>
    <property type="match status" value="1"/>
</dbReference>
<dbReference type="InterPro" id="IPR036291">
    <property type="entry name" value="NAD(P)-bd_dom_sf"/>
</dbReference>
<keyword evidence="5" id="KW-0521">NADP</keyword>
<evidence type="ECO:0000256" key="3">
    <source>
        <dbReference type="ARBA" id="ARBA00022603"/>
    </source>
</evidence>
<dbReference type="InterPro" id="IPR018201">
    <property type="entry name" value="Ketoacyl_synth_AS"/>
</dbReference>
<dbReference type="InterPro" id="IPR014031">
    <property type="entry name" value="Ketoacyl_synth_C"/>
</dbReference>
<evidence type="ECO:0000256" key="1">
    <source>
        <dbReference type="ARBA" id="ARBA00022450"/>
    </source>
</evidence>
<dbReference type="Gene3D" id="1.10.1200.10">
    <property type="entry name" value="ACP-like"/>
    <property type="match status" value="1"/>
</dbReference>
<dbReference type="Gene3D" id="3.40.50.150">
    <property type="entry name" value="Vaccinia Virus protein VP39"/>
    <property type="match status" value="1"/>
</dbReference>
<dbReference type="Proteomes" id="UP001590951">
    <property type="component" value="Unassembled WGS sequence"/>
</dbReference>
<keyword evidence="2" id="KW-0597">Phosphoprotein</keyword>
<keyword evidence="1" id="KW-0596">Phosphopantetheine</keyword>
<evidence type="ECO:0000256" key="6">
    <source>
        <dbReference type="ARBA" id="ARBA00023002"/>
    </source>
</evidence>
<evidence type="ECO:0000259" key="11">
    <source>
        <dbReference type="PROSITE" id="PS52004"/>
    </source>
</evidence>
<dbReference type="InterPro" id="IPR020806">
    <property type="entry name" value="PKS_PP-bd"/>
</dbReference>
<dbReference type="InterPro" id="IPR013217">
    <property type="entry name" value="Methyltransf_12"/>
</dbReference>
<dbReference type="Pfam" id="PF00109">
    <property type="entry name" value="ketoacyl-synt"/>
    <property type="match status" value="1"/>
</dbReference>
<dbReference type="InterPro" id="IPR016035">
    <property type="entry name" value="Acyl_Trfase/lysoPLipase"/>
</dbReference>
<dbReference type="InterPro" id="IPR001227">
    <property type="entry name" value="Ac_transferase_dom_sf"/>
</dbReference>
<dbReference type="InterPro" id="IPR029063">
    <property type="entry name" value="SAM-dependent_MTases_sf"/>
</dbReference>
<dbReference type="SMART" id="SM00827">
    <property type="entry name" value="PKS_AT"/>
    <property type="match status" value="1"/>
</dbReference>
<feature type="active site" description="Proton acceptor; for dehydratase activity" evidence="9">
    <location>
        <position position="982"/>
    </location>
</feature>
<evidence type="ECO:0000256" key="4">
    <source>
        <dbReference type="ARBA" id="ARBA00022679"/>
    </source>
</evidence>
<dbReference type="InterPro" id="IPR050091">
    <property type="entry name" value="PKS_NRPS_Biosynth_Enz"/>
</dbReference>
<evidence type="ECO:0000256" key="7">
    <source>
        <dbReference type="ARBA" id="ARBA00023268"/>
    </source>
</evidence>
<dbReference type="InterPro" id="IPR057326">
    <property type="entry name" value="KR_dom"/>
</dbReference>
<dbReference type="Pfam" id="PF23114">
    <property type="entry name" value="NAD-bd_HRPKS_sdrA"/>
    <property type="match status" value="1"/>
</dbReference>
<keyword evidence="3" id="KW-0489">Methyltransferase</keyword>
<feature type="active site" description="Proton donor; for dehydratase activity" evidence="9">
    <location>
        <position position="1153"/>
    </location>
</feature>
<dbReference type="Pfam" id="PF08242">
    <property type="entry name" value="Methyltransf_12"/>
    <property type="match status" value="1"/>
</dbReference>
<dbReference type="InterPro" id="IPR020841">
    <property type="entry name" value="PKS_Beta-ketoAc_synthase_dom"/>
</dbReference>
<keyword evidence="8" id="KW-0012">Acyltransferase</keyword>
<dbReference type="SMART" id="SM00822">
    <property type="entry name" value="PKS_KR"/>
    <property type="match status" value="1"/>
</dbReference>
<feature type="domain" description="Carrier" evidence="10">
    <location>
        <begin position="2425"/>
        <end position="2509"/>
    </location>
</feature>
<feature type="domain" description="PKS/mFAS DH" evidence="12">
    <location>
        <begin position="950"/>
        <end position="1237"/>
    </location>
</feature>
<dbReference type="CDD" id="cd05195">
    <property type="entry name" value="enoyl_red"/>
    <property type="match status" value="1"/>
</dbReference>
<dbReference type="PROSITE" id="PS50075">
    <property type="entry name" value="CARRIER"/>
    <property type="match status" value="1"/>
</dbReference>
<comment type="caution">
    <text evidence="13">The sequence shown here is derived from an EMBL/GenBank/DDBJ whole genome shotgun (WGS) entry which is preliminary data.</text>
</comment>
<evidence type="ECO:0000259" key="10">
    <source>
        <dbReference type="PROSITE" id="PS50075"/>
    </source>
</evidence>
<keyword evidence="7" id="KW-0511">Multifunctional enzyme</keyword>
<dbReference type="SMART" id="SM00823">
    <property type="entry name" value="PKS_PP"/>
    <property type="match status" value="1"/>
</dbReference>
<dbReference type="InterPro" id="IPR032821">
    <property type="entry name" value="PKS_assoc"/>
</dbReference>
<dbReference type="InterPro" id="IPR014030">
    <property type="entry name" value="Ketoacyl_synth_N"/>
</dbReference>
<dbReference type="Pfam" id="PF16197">
    <property type="entry name" value="KAsynt_C_assoc"/>
    <property type="match status" value="1"/>
</dbReference>
<dbReference type="Pfam" id="PF08240">
    <property type="entry name" value="ADH_N"/>
    <property type="match status" value="1"/>
</dbReference>
<evidence type="ECO:0000256" key="9">
    <source>
        <dbReference type="PROSITE-ProRule" id="PRU01363"/>
    </source>
</evidence>
<accession>A0ABR4AL29</accession>
<proteinExistence type="predicted"/>
<dbReference type="Pfam" id="PF00550">
    <property type="entry name" value="PP-binding"/>
    <property type="match status" value="1"/>
</dbReference>
<dbReference type="PANTHER" id="PTHR43775">
    <property type="entry name" value="FATTY ACID SYNTHASE"/>
    <property type="match status" value="1"/>
</dbReference>
<dbReference type="InterPro" id="IPR016036">
    <property type="entry name" value="Malonyl_transacylase_ACP-bd"/>
</dbReference>
<dbReference type="InterPro" id="IPR049552">
    <property type="entry name" value="PKS_DH_N"/>
</dbReference>
<sequence length="2522" mass="274386">MVAGLRLNGIGLRLGDCKGHHVARDKSAAPEVKASNGHLGDEQLPDAVLPDDDEFLLLSPQNKTPIAICGMAMRLPGGVSLDADFWRLLVDKKDAYCRVPASRYNIDAFQSNINKSGTIQAARGYFLDHLDLAHFDASFFSMTRSELEKLDPQHRLLLELTRECLENAGETDWRGKDIGCYIGSFGEDWLQIQTRDTMELTSSRVTGYGDYLLANKVSYEYDFKGPSITLKTACSSSLTCLDMACKALQAGEITSAIVGGANLIMSPSFTQALTEQGVLSPNGSSRTFDADVDGYARAEAINTLYIKRLDDAVQDGNPIRAVIRSTASNFDGKTPGIAKPSADSQEALIRTCYEAAGLRDFGETAFVECHGTGTAIGDPIEATAVANVYGEKGVYIGSVKPNIGHSEGAAGLSSVIKTVLALENKTIPPNIKFDKPNPRIPFERGRLRVPVDATPWPANRHERASVNSFGIGGANSHVILDSAASFGLGKFQTSTVSSSGLTSRLLVFTANNAESVQAGAKNCQQYVESHPATLEDMAYTLGARREHLPYRSFAITDGLTLPVFSASSKAPKVPPDVVYVFTGQGAQWATMGTSLMSDFPTALRDLELMDKALSKLPEPPAWPIRGELRKPKKTSRADKAEFSQPLCTAIQIVVVNLLRRWGISPAAVVGHSSGEVAAAYACGALTLQEAIVVAYLRGLAFTKQQIRPGAMAAVGLGRNAVRPYLVDGVVIACENSPASITLSGDTDKVDAVVESIKHDFPDVFVRRLQVEMAFHSPHMKEAGGQFGRMIGYYVSSQAPAVPFFSSQTNELVQRKHALDAAYWQSSYDNPVLFHTAVEKLLATRPSNSSLLLLEIGPHSALAGPIRQILKANQSDAFYVPTLVRYENDTRSMLNAAGQVFLKGLKLDFRALNPGGQALTNLPHYPWHHETRYWYESRLSKQWRLRSFPRHDLLGSQIPESSDLEPVWRNVLRLDDVPWCRDHIIAGDVVFPGAGYISMAGEAIRQVSGSKVQDYTLRDFSLRVAMTLHESTAIETIFTMRPFHLTTSLDSAWYEFTVMSYNGATGTWTKHCAGQVRAGSEYPAEPRSVADLPRKVQSASWYRLMRKVGMSYGPRFQGLEDISAHPIHYSAVAHVFNTISEADSVYQLHPTTIDSCIQLFTAAACRGQARSFRNLPFVPTRFGEIYVKRPRAKIAVEVNAEFGIKGGINGSCFGMAANEPVLLLKDVKLLPLGDGYSTRDKDPHAGICVQWKPDIEFQEISPLISSAAPSSEEAFPALQRLVLLCSIEARNRLTGLSADAEHMSKFFTWLSAEIARAAAKEYLVGDDVEKLLNLSSSERVGLITKTATQVRETKAAAVGIAVCCIFDAIEGIFCGEIEPLELLRKDDILTKVNMLTGSFRNCRTFLQLLSHSKPNLRILEIGAGTGATTATVLDSLMSEYGERMFYSYTFTDTSTDVLNTAKEKFKNVQGMEFLPLDINQNPAKQGFAPGSFDLIIAANVLRTTASLGKTLKNLRQLLLPNGKLLLHELCPNTAWISFILGVLPGWWLGESESFALSERWNEELSKVGFAGAEAVVLDDKATYQTSVTIIASPPAQDERICTKVSLLSERQNGPFATAISMALERHGFTVELVGLADDPKQDVISILDLEREGPFLAGITPENYALLKGFVARLHASGILWLTKACQMHCAEPQYAQILGLARTLRNELAVEFATLELDDPSSAEAVDAICKVYQKFQHRAKVGDVDPDYEYALAKGAVHIPRFHWISVADGLAISPSEGETPKRLEIGKRGSLQSLQWVDQPPHAKLSGNEVSVKVRAVGMNFKDVLISMGIIEGQKAEGNGLGCECSGVVQGIGPNVQDLKIGDRVCVAGPNTYTTILRTTSDHCAKMPDDLSFEDGATMPCAYGTVVHGLLDLARLEEGQTVLIHSACGGIGIVAINICRMIGAKIYATVGTQEKVEYLVNTFDIPRQHIFGSRDSGFLPGLMRETGGRGVDVALNSLSGDLLHATWRCVAEFGSMVEIGKRDFIGQGRLAMDLFEPNRSFFGVDLAHMYIERPKKIKNVLERIMSFYRQEGIQPIRPTTCFDAAQVEDAFRSLQKGQHIGKLVIRIPADHSLLATAKARGSFSLRPDASYLLVGGFGGLGRSVSIWLAEHGARNLIFLSRSGGGNSPKTTALMEELAAAGCSAQIVAGSVACLDDVRHVITQACLPVAGVIQMSMVLRDGAFAKMAYEDWEAAAAPKIQGTWNLHTAFADHSLDFFILFSSISGIVGNPGQANYASANTFLDSFVQFRHGKGLSASVLDVGAMGDVGYVSQNQAVMEQIKAKIGYVLQEQDLLDSLELAIKRSRRQAEVHTDGYLNESQLGIGFRMTQPILSPENRAVWKRDVRMSIYRNLEVAADAEDDKTSSAPGSDNLRGFLAAAASNPHMLTQESSVVVISQHIGATLFGFMMKPFEELDIKVGPTALGMDSLVAIELRNWCRQRFGLDVSVLEIMGAASIEQLGSSVAQGIAAKLAGTGKDKNA</sequence>
<keyword evidence="6" id="KW-0560">Oxidoreductase</keyword>
<reference evidence="13 14" key="1">
    <citation type="submission" date="2024-09" db="EMBL/GenBank/DDBJ databases">
        <title>Rethinking Asexuality: The Enigmatic Case of Functional Sexual Genes in Lepraria (Stereocaulaceae).</title>
        <authorList>
            <person name="Doellman M."/>
            <person name="Sun Y."/>
            <person name="Barcenas-Pena A."/>
            <person name="Lumbsch H.T."/>
            <person name="Grewe F."/>
        </authorList>
    </citation>
    <scope>NUCLEOTIDE SEQUENCE [LARGE SCALE GENOMIC DNA]</scope>
    <source>
        <strain evidence="13 14">Grewe 0041</strain>
    </source>
</reference>
<dbReference type="InterPro" id="IPR009081">
    <property type="entry name" value="PP-bd_ACP"/>
</dbReference>
<evidence type="ECO:0000259" key="12">
    <source>
        <dbReference type="PROSITE" id="PS52019"/>
    </source>
</evidence>
<dbReference type="InterPro" id="IPR016039">
    <property type="entry name" value="Thiolase-like"/>
</dbReference>
<dbReference type="Pfam" id="PF02801">
    <property type="entry name" value="Ketoacyl-synt_C"/>
    <property type="match status" value="1"/>
</dbReference>
<dbReference type="Pfam" id="PF08659">
    <property type="entry name" value="KR"/>
    <property type="match status" value="1"/>
</dbReference>
<dbReference type="PANTHER" id="PTHR43775:SF49">
    <property type="entry name" value="SYNTHASE, PUTATIVE (JCVI)-RELATED"/>
    <property type="match status" value="1"/>
</dbReference>
<feature type="region of interest" description="N-terminal hotdog fold" evidence="9">
    <location>
        <begin position="950"/>
        <end position="1082"/>
    </location>
</feature>
<dbReference type="Pfam" id="PF00698">
    <property type="entry name" value="Acyl_transf_1"/>
    <property type="match status" value="1"/>
</dbReference>
<dbReference type="InterPro" id="IPR011032">
    <property type="entry name" value="GroES-like_sf"/>
</dbReference>
<dbReference type="SUPFAM" id="SSF51735">
    <property type="entry name" value="NAD(P)-binding Rossmann-fold domains"/>
    <property type="match status" value="2"/>
</dbReference>
<dbReference type="InterPro" id="IPR014043">
    <property type="entry name" value="Acyl_transferase_dom"/>
</dbReference>
<evidence type="ECO:0000256" key="2">
    <source>
        <dbReference type="ARBA" id="ARBA00022553"/>
    </source>
</evidence>
<dbReference type="InterPro" id="IPR013968">
    <property type="entry name" value="PKS_KR"/>
</dbReference>
<dbReference type="PROSITE" id="PS00606">
    <property type="entry name" value="KS3_1"/>
    <property type="match status" value="1"/>
</dbReference>
<dbReference type="SUPFAM" id="SSF53901">
    <property type="entry name" value="Thiolase-like"/>
    <property type="match status" value="1"/>
</dbReference>
<evidence type="ECO:0000313" key="14">
    <source>
        <dbReference type="Proteomes" id="UP001590951"/>
    </source>
</evidence>
<dbReference type="SMART" id="SM00829">
    <property type="entry name" value="PKS_ER"/>
    <property type="match status" value="1"/>
</dbReference>
<dbReference type="Pfam" id="PF21089">
    <property type="entry name" value="PKS_DH_N"/>
    <property type="match status" value="1"/>
</dbReference>
<dbReference type="InterPro" id="IPR020843">
    <property type="entry name" value="ER"/>
</dbReference>
<dbReference type="SMART" id="SM00826">
    <property type="entry name" value="PKS_DH"/>
    <property type="match status" value="1"/>
</dbReference>
<dbReference type="Gene3D" id="3.30.70.3290">
    <property type="match status" value="1"/>
</dbReference>
<evidence type="ECO:0000256" key="8">
    <source>
        <dbReference type="ARBA" id="ARBA00023315"/>
    </source>
</evidence>
<dbReference type="PROSITE" id="PS52004">
    <property type="entry name" value="KS3_2"/>
    <property type="match status" value="1"/>
</dbReference>
<dbReference type="Gene3D" id="3.40.47.10">
    <property type="match status" value="1"/>
</dbReference>
<dbReference type="SUPFAM" id="SSF53335">
    <property type="entry name" value="S-adenosyl-L-methionine-dependent methyltransferases"/>
    <property type="match status" value="1"/>
</dbReference>
<dbReference type="InterPro" id="IPR013154">
    <property type="entry name" value="ADH-like_N"/>
</dbReference>
<gene>
    <name evidence="13" type="ORF">ABVK25_011837</name>
</gene>
<dbReference type="InterPro" id="IPR020807">
    <property type="entry name" value="PKS_DH"/>
</dbReference>
<dbReference type="Gene3D" id="3.40.50.720">
    <property type="entry name" value="NAD(P)-binding Rossmann-like Domain"/>
    <property type="match status" value="2"/>
</dbReference>
<dbReference type="Gene3D" id="3.90.180.10">
    <property type="entry name" value="Medium-chain alcohol dehydrogenases, catalytic domain"/>
    <property type="match status" value="1"/>
</dbReference>
<dbReference type="InterPro" id="IPR056501">
    <property type="entry name" value="NAD-bd_HRPKS_sdrA"/>
</dbReference>
<dbReference type="Pfam" id="PF13602">
    <property type="entry name" value="ADH_zinc_N_2"/>
    <property type="match status" value="1"/>
</dbReference>
<dbReference type="Gene3D" id="3.40.366.10">
    <property type="entry name" value="Malonyl-Coenzyme A Acyl Carrier Protein, domain 2"/>
    <property type="match status" value="1"/>
</dbReference>
<dbReference type="SUPFAM" id="SSF55048">
    <property type="entry name" value="Probable ACP-binding domain of malonyl-CoA ACP transacylase"/>
    <property type="match status" value="1"/>
</dbReference>
<dbReference type="EMBL" id="JBHFEH010000121">
    <property type="protein sequence ID" value="KAL2046468.1"/>
    <property type="molecule type" value="Genomic_DNA"/>
</dbReference>
<feature type="region of interest" description="C-terminal hotdog fold" evidence="9">
    <location>
        <begin position="1092"/>
        <end position="1237"/>
    </location>
</feature>
<name>A0ABR4AL29_9LECA</name>
<dbReference type="SUPFAM" id="SSF52151">
    <property type="entry name" value="FabD/lysophospholipase-like"/>
    <property type="match status" value="1"/>
</dbReference>
<dbReference type="SUPFAM" id="SSF47336">
    <property type="entry name" value="ACP-like"/>
    <property type="match status" value="1"/>
</dbReference>
<evidence type="ECO:0008006" key="15">
    <source>
        <dbReference type="Google" id="ProtNLM"/>
    </source>
</evidence>
<dbReference type="Gene3D" id="3.10.129.110">
    <property type="entry name" value="Polyketide synthase dehydratase"/>
    <property type="match status" value="1"/>
</dbReference>
<dbReference type="InterPro" id="IPR049900">
    <property type="entry name" value="PKS_mFAS_DH"/>
</dbReference>
<evidence type="ECO:0000256" key="5">
    <source>
        <dbReference type="ARBA" id="ARBA00022857"/>
    </source>
</evidence>
<organism evidence="13 14">
    <name type="scientific">Lepraria finkii</name>
    <dbReference type="NCBI Taxonomy" id="1340010"/>
    <lineage>
        <taxon>Eukaryota</taxon>
        <taxon>Fungi</taxon>
        <taxon>Dikarya</taxon>
        <taxon>Ascomycota</taxon>
        <taxon>Pezizomycotina</taxon>
        <taxon>Lecanoromycetes</taxon>
        <taxon>OSLEUM clade</taxon>
        <taxon>Lecanoromycetidae</taxon>
        <taxon>Lecanorales</taxon>
        <taxon>Lecanorineae</taxon>
        <taxon>Stereocaulaceae</taxon>
        <taxon>Lepraria</taxon>
    </lineage>
</organism>
<dbReference type="InterPro" id="IPR036736">
    <property type="entry name" value="ACP-like_sf"/>
</dbReference>
<keyword evidence="14" id="KW-1185">Reference proteome</keyword>
<dbReference type="InterPro" id="IPR049551">
    <property type="entry name" value="PKS_DH_C"/>
</dbReference>
<feature type="domain" description="Ketosynthase family 3 (KS3)" evidence="11">
    <location>
        <begin position="63"/>
        <end position="482"/>
    </location>
</feature>
<dbReference type="PROSITE" id="PS52019">
    <property type="entry name" value="PKS_MFAS_DH"/>
    <property type="match status" value="1"/>
</dbReference>
<dbReference type="CDD" id="cd00833">
    <property type="entry name" value="PKS"/>
    <property type="match status" value="1"/>
</dbReference>
<protein>
    <recommendedName>
        <fullName evidence="15">Polyketide synthase</fullName>
    </recommendedName>
</protein>
<dbReference type="Pfam" id="PF14765">
    <property type="entry name" value="PS-DH"/>
    <property type="match status" value="1"/>
</dbReference>
<keyword evidence="4" id="KW-0808">Transferase</keyword>
<evidence type="ECO:0000313" key="13">
    <source>
        <dbReference type="EMBL" id="KAL2046468.1"/>
    </source>
</evidence>
<dbReference type="SUPFAM" id="SSF50129">
    <property type="entry name" value="GroES-like"/>
    <property type="match status" value="1"/>
</dbReference>
<dbReference type="InterPro" id="IPR042104">
    <property type="entry name" value="PKS_dehydratase_sf"/>
</dbReference>